<gene>
    <name evidence="2" type="ORF">KI387_040766</name>
</gene>
<name>A0AA38CB16_TAXCH</name>
<dbReference type="PANTHER" id="PTHR47723">
    <property type="entry name" value="OS05G0353850 PROTEIN"/>
    <property type="match status" value="1"/>
</dbReference>
<keyword evidence="3" id="KW-1185">Reference proteome</keyword>
<comment type="caution">
    <text evidence="2">The sequence shown here is derived from an EMBL/GenBank/DDBJ whole genome shotgun (WGS) entry which is preliminary data.</text>
</comment>
<dbReference type="GO" id="GO:0004523">
    <property type="term" value="F:RNA-DNA hybrid ribonuclease activity"/>
    <property type="evidence" value="ECO:0007669"/>
    <property type="project" value="InterPro"/>
</dbReference>
<dbReference type="GO" id="GO:0003676">
    <property type="term" value="F:nucleic acid binding"/>
    <property type="evidence" value="ECO:0007669"/>
    <property type="project" value="InterPro"/>
</dbReference>
<accession>A0AA38CB16</accession>
<feature type="non-terminal residue" evidence="2">
    <location>
        <position position="1"/>
    </location>
</feature>
<dbReference type="Gene3D" id="3.30.420.10">
    <property type="entry name" value="Ribonuclease H-like superfamily/Ribonuclease H"/>
    <property type="match status" value="1"/>
</dbReference>
<proteinExistence type="predicted"/>
<sequence>LLIPFVPPPIVLAHANTSWSPPPLGWLKLNTDGVAKGNPGASGGGVILRDDSGNPLATLAICFGFGTNHRVEALAILKGIELALSIGSGQLIVESDSLNM</sequence>
<feature type="domain" description="RNase H type-1" evidence="1">
    <location>
        <begin position="23"/>
        <end position="100"/>
    </location>
</feature>
<dbReference type="SUPFAM" id="SSF53098">
    <property type="entry name" value="Ribonuclease H-like"/>
    <property type="match status" value="1"/>
</dbReference>
<feature type="non-terminal residue" evidence="2">
    <location>
        <position position="100"/>
    </location>
</feature>
<dbReference type="AlphaFoldDB" id="A0AA38CB16"/>
<organism evidence="2 3">
    <name type="scientific">Taxus chinensis</name>
    <name type="common">Chinese yew</name>
    <name type="synonym">Taxus wallichiana var. chinensis</name>
    <dbReference type="NCBI Taxonomy" id="29808"/>
    <lineage>
        <taxon>Eukaryota</taxon>
        <taxon>Viridiplantae</taxon>
        <taxon>Streptophyta</taxon>
        <taxon>Embryophyta</taxon>
        <taxon>Tracheophyta</taxon>
        <taxon>Spermatophyta</taxon>
        <taxon>Pinopsida</taxon>
        <taxon>Pinidae</taxon>
        <taxon>Conifers II</taxon>
        <taxon>Cupressales</taxon>
        <taxon>Taxaceae</taxon>
        <taxon>Taxus</taxon>
    </lineage>
</organism>
<dbReference type="InterPro" id="IPR012337">
    <property type="entry name" value="RNaseH-like_sf"/>
</dbReference>
<dbReference type="InterPro" id="IPR044730">
    <property type="entry name" value="RNase_H-like_dom_plant"/>
</dbReference>
<dbReference type="PROSITE" id="PS50879">
    <property type="entry name" value="RNASE_H_1"/>
    <property type="match status" value="1"/>
</dbReference>
<dbReference type="CDD" id="cd06222">
    <property type="entry name" value="RNase_H_like"/>
    <property type="match status" value="1"/>
</dbReference>
<reference evidence="2 3" key="1">
    <citation type="journal article" date="2021" name="Nat. Plants">
        <title>The Taxus genome provides insights into paclitaxel biosynthesis.</title>
        <authorList>
            <person name="Xiong X."/>
            <person name="Gou J."/>
            <person name="Liao Q."/>
            <person name="Li Y."/>
            <person name="Zhou Q."/>
            <person name="Bi G."/>
            <person name="Li C."/>
            <person name="Du R."/>
            <person name="Wang X."/>
            <person name="Sun T."/>
            <person name="Guo L."/>
            <person name="Liang H."/>
            <person name="Lu P."/>
            <person name="Wu Y."/>
            <person name="Zhang Z."/>
            <person name="Ro D.K."/>
            <person name="Shang Y."/>
            <person name="Huang S."/>
            <person name="Yan J."/>
        </authorList>
    </citation>
    <scope>NUCLEOTIDE SEQUENCE [LARGE SCALE GENOMIC DNA]</scope>
    <source>
        <strain evidence="2">Ta-2019</strain>
    </source>
</reference>
<dbReference type="InterPro" id="IPR053151">
    <property type="entry name" value="RNase_H-like"/>
</dbReference>
<protein>
    <recommendedName>
        <fullName evidence="1">RNase H type-1 domain-containing protein</fullName>
    </recommendedName>
</protein>
<dbReference type="EMBL" id="JAHRHJ020000463">
    <property type="protein sequence ID" value="KAH9294029.1"/>
    <property type="molecule type" value="Genomic_DNA"/>
</dbReference>
<evidence type="ECO:0000313" key="2">
    <source>
        <dbReference type="EMBL" id="KAH9294029.1"/>
    </source>
</evidence>
<dbReference type="Pfam" id="PF13456">
    <property type="entry name" value="RVT_3"/>
    <property type="match status" value="1"/>
</dbReference>
<dbReference type="InterPro" id="IPR002156">
    <property type="entry name" value="RNaseH_domain"/>
</dbReference>
<evidence type="ECO:0000313" key="3">
    <source>
        <dbReference type="Proteomes" id="UP000824469"/>
    </source>
</evidence>
<dbReference type="Proteomes" id="UP000824469">
    <property type="component" value="Unassembled WGS sequence"/>
</dbReference>
<dbReference type="OMA" id="AHANTSW"/>
<dbReference type="PANTHER" id="PTHR47723:SF19">
    <property type="entry name" value="POLYNUCLEOTIDYL TRANSFERASE, RIBONUCLEASE H-LIKE SUPERFAMILY PROTEIN"/>
    <property type="match status" value="1"/>
</dbReference>
<evidence type="ECO:0000259" key="1">
    <source>
        <dbReference type="PROSITE" id="PS50879"/>
    </source>
</evidence>
<dbReference type="InterPro" id="IPR036397">
    <property type="entry name" value="RNaseH_sf"/>
</dbReference>